<evidence type="ECO:0000256" key="2">
    <source>
        <dbReference type="ARBA" id="ARBA00008854"/>
    </source>
</evidence>
<evidence type="ECO:0000313" key="8">
    <source>
        <dbReference type="EMBL" id="MEE2061042.1"/>
    </source>
</evidence>
<evidence type="ECO:0000256" key="1">
    <source>
        <dbReference type="ARBA" id="ARBA00004167"/>
    </source>
</evidence>
<dbReference type="Proteomes" id="UP001336020">
    <property type="component" value="Unassembled WGS sequence"/>
</dbReference>
<comment type="similarity">
    <text evidence="2">Belongs to the LemA family.</text>
</comment>
<evidence type="ECO:0000256" key="7">
    <source>
        <dbReference type="SAM" id="Phobius"/>
    </source>
</evidence>
<evidence type="ECO:0000256" key="4">
    <source>
        <dbReference type="ARBA" id="ARBA00022989"/>
    </source>
</evidence>
<reference evidence="8 9" key="1">
    <citation type="submission" date="2023-07" db="EMBL/GenBank/DDBJ databases">
        <authorList>
            <person name="Girao M."/>
            <person name="Carvalho M.F."/>
        </authorList>
    </citation>
    <scope>NUCLEOTIDE SEQUENCE [LARGE SCALE GENOMIC DNA]</scope>
    <source>
        <strain evidence="8 9">YIM65754</strain>
    </source>
</reference>
<comment type="subcellular location">
    <subcellularLocation>
        <location evidence="1">Membrane</location>
        <topology evidence="1">Single-pass membrane protein</topology>
    </subcellularLocation>
</comment>
<proteinExistence type="inferred from homology"/>
<evidence type="ECO:0000256" key="3">
    <source>
        <dbReference type="ARBA" id="ARBA00022692"/>
    </source>
</evidence>
<keyword evidence="3 7" id="KW-0812">Transmembrane</keyword>
<dbReference type="PANTHER" id="PTHR34478">
    <property type="entry name" value="PROTEIN LEMA"/>
    <property type="match status" value="1"/>
</dbReference>
<feature type="compositionally biased region" description="Low complexity" evidence="6">
    <location>
        <begin position="180"/>
        <end position="192"/>
    </location>
</feature>
<feature type="region of interest" description="Disordered" evidence="6">
    <location>
        <begin position="180"/>
        <end position="215"/>
    </location>
</feature>
<dbReference type="Gene3D" id="1.20.1440.20">
    <property type="entry name" value="LemA-like domain"/>
    <property type="match status" value="1"/>
</dbReference>
<keyword evidence="9" id="KW-1185">Reference proteome</keyword>
<comment type="caution">
    <text evidence="8">The sequence shown here is derived from an EMBL/GenBank/DDBJ whole genome shotgun (WGS) entry which is preliminary data.</text>
</comment>
<dbReference type="PANTHER" id="PTHR34478:SF2">
    <property type="entry name" value="MEMBRANE PROTEIN"/>
    <property type="match status" value="1"/>
</dbReference>
<protein>
    <submittedName>
        <fullName evidence="8">LemA family protein</fullName>
    </submittedName>
</protein>
<dbReference type="InterPro" id="IPR007156">
    <property type="entry name" value="MamQ_LemA"/>
</dbReference>
<evidence type="ECO:0000313" key="9">
    <source>
        <dbReference type="Proteomes" id="UP001336020"/>
    </source>
</evidence>
<keyword evidence="4 7" id="KW-1133">Transmembrane helix</keyword>
<sequence>MTPVALVIVVAVVAVALLWIRLGMRRLRTLRTRRRDGLHLLLNELDDRYDLIPALIAASAGAGVERSRISPVVGARSLAIAMRDQRIDLPERAATENALSAALHELIGVLDGVNHWPFIRVARELQTREQRIAGAVRVHNDLADKLNSQVSSFPTSLFAKLAGVRAVAVFEVPAGLATETETTPVTEAPVTEQQAEGQAPTSAKTDEKDSGTVAA</sequence>
<evidence type="ECO:0000256" key="6">
    <source>
        <dbReference type="SAM" id="MobiDB-lite"/>
    </source>
</evidence>
<name>A0ABU7LII1_9NOCA</name>
<dbReference type="SUPFAM" id="SSF140478">
    <property type="entry name" value="LemA-like"/>
    <property type="match status" value="1"/>
</dbReference>
<feature type="transmembrane region" description="Helical" evidence="7">
    <location>
        <begin position="6"/>
        <end position="24"/>
    </location>
</feature>
<organism evidence="8 9">
    <name type="scientific">Rhodococcus artemisiae</name>
    <dbReference type="NCBI Taxonomy" id="714159"/>
    <lineage>
        <taxon>Bacteria</taxon>
        <taxon>Bacillati</taxon>
        <taxon>Actinomycetota</taxon>
        <taxon>Actinomycetes</taxon>
        <taxon>Mycobacteriales</taxon>
        <taxon>Nocardiaceae</taxon>
        <taxon>Rhodococcus</taxon>
    </lineage>
</organism>
<accession>A0ABU7LII1</accession>
<dbReference type="Pfam" id="PF04011">
    <property type="entry name" value="LemA"/>
    <property type="match status" value="1"/>
</dbReference>
<dbReference type="RefSeq" id="WP_330136206.1">
    <property type="nucleotide sequence ID" value="NZ_JAUTXY010000015.1"/>
</dbReference>
<evidence type="ECO:0000256" key="5">
    <source>
        <dbReference type="ARBA" id="ARBA00023136"/>
    </source>
</evidence>
<dbReference type="InterPro" id="IPR023353">
    <property type="entry name" value="LemA-like_dom_sf"/>
</dbReference>
<feature type="compositionally biased region" description="Basic and acidic residues" evidence="6">
    <location>
        <begin position="204"/>
        <end position="215"/>
    </location>
</feature>
<keyword evidence="5 7" id="KW-0472">Membrane</keyword>
<gene>
    <name evidence="8" type="ORF">Q7514_26305</name>
</gene>
<feature type="compositionally biased region" description="Polar residues" evidence="6">
    <location>
        <begin position="193"/>
        <end position="203"/>
    </location>
</feature>
<dbReference type="EMBL" id="JAUTXY010000015">
    <property type="protein sequence ID" value="MEE2061042.1"/>
    <property type="molecule type" value="Genomic_DNA"/>
</dbReference>